<protein>
    <submittedName>
        <fullName evidence="2">Uncharacterized protein</fullName>
    </submittedName>
</protein>
<sequence>MVRAGSERGPAGARPRSTVTLLFSPPHSVCAFEHGHVCDARLRATRSSEHVAFGGEKKRHWGAFGGTAWATPPPQPPQAQATFNFPVSSAREPPLAESFIYLSGCLSAPFLLGHPHAGGDARRSLGLAERSPLKDPRHGEHRGALLPSQ</sequence>
<proteinExistence type="predicted"/>
<organism evidence="2 3">
    <name type="scientific">Synaphobranchus kaupii</name>
    <name type="common">Kaup's arrowtooth eel</name>
    <dbReference type="NCBI Taxonomy" id="118154"/>
    <lineage>
        <taxon>Eukaryota</taxon>
        <taxon>Metazoa</taxon>
        <taxon>Chordata</taxon>
        <taxon>Craniata</taxon>
        <taxon>Vertebrata</taxon>
        <taxon>Euteleostomi</taxon>
        <taxon>Actinopterygii</taxon>
        <taxon>Neopterygii</taxon>
        <taxon>Teleostei</taxon>
        <taxon>Anguilliformes</taxon>
        <taxon>Synaphobranchidae</taxon>
        <taxon>Synaphobranchus</taxon>
    </lineage>
</organism>
<feature type="region of interest" description="Disordered" evidence="1">
    <location>
        <begin position="128"/>
        <end position="149"/>
    </location>
</feature>
<comment type="caution">
    <text evidence="2">The sequence shown here is derived from an EMBL/GenBank/DDBJ whole genome shotgun (WGS) entry which is preliminary data.</text>
</comment>
<dbReference type="AlphaFoldDB" id="A0A9Q1E4E5"/>
<feature type="compositionally biased region" description="Basic and acidic residues" evidence="1">
    <location>
        <begin position="131"/>
        <end position="143"/>
    </location>
</feature>
<keyword evidence="3" id="KW-1185">Reference proteome</keyword>
<reference evidence="2" key="1">
    <citation type="journal article" date="2023" name="Science">
        <title>Genome structures resolve the early diversification of teleost fishes.</title>
        <authorList>
            <person name="Parey E."/>
            <person name="Louis A."/>
            <person name="Montfort J."/>
            <person name="Bouchez O."/>
            <person name="Roques C."/>
            <person name="Iampietro C."/>
            <person name="Lluch J."/>
            <person name="Castinel A."/>
            <person name="Donnadieu C."/>
            <person name="Desvignes T."/>
            <person name="Floi Bucao C."/>
            <person name="Jouanno E."/>
            <person name="Wen M."/>
            <person name="Mejri S."/>
            <person name="Dirks R."/>
            <person name="Jansen H."/>
            <person name="Henkel C."/>
            <person name="Chen W.J."/>
            <person name="Zahm M."/>
            <person name="Cabau C."/>
            <person name="Klopp C."/>
            <person name="Thompson A.W."/>
            <person name="Robinson-Rechavi M."/>
            <person name="Braasch I."/>
            <person name="Lecointre G."/>
            <person name="Bobe J."/>
            <person name="Postlethwait J.H."/>
            <person name="Berthelot C."/>
            <person name="Roest Crollius H."/>
            <person name="Guiguen Y."/>
        </authorList>
    </citation>
    <scope>NUCLEOTIDE SEQUENCE</scope>
    <source>
        <strain evidence="2">WJC10195</strain>
    </source>
</reference>
<evidence type="ECO:0000313" key="2">
    <source>
        <dbReference type="EMBL" id="KAJ8332066.1"/>
    </source>
</evidence>
<accession>A0A9Q1E4E5</accession>
<gene>
    <name evidence="2" type="ORF">SKAU_G00429520</name>
</gene>
<evidence type="ECO:0000256" key="1">
    <source>
        <dbReference type="SAM" id="MobiDB-lite"/>
    </source>
</evidence>
<name>A0A9Q1E4E5_SYNKA</name>
<dbReference type="EMBL" id="JAINUF010000047">
    <property type="protein sequence ID" value="KAJ8332066.1"/>
    <property type="molecule type" value="Genomic_DNA"/>
</dbReference>
<evidence type="ECO:0000313" key="3">
    <source>
        <dbReference type="Proteomes" id="UP001152622"/>
    </source>
</evidence>
<dbReference type="Proteomes" id="UP001152622">
    <property type="component" value="Unassembled WGS sequence"/>
</dbReference>